<name>A0ABR1K9Z7_9AGAR</name>
<sequence>MRAKLEQMNQVLTRVVELLDDDTLLVVLGDHGMDRSGDHGGDDIFETSSAMWIYSKGPDLAHTRSTIPSGLLQYTTFPGAKHPHRSVQQIDILPTISLLLGLPIPFNNLGRVIPELFWRDAQGSNLLHALELNAEQIRKYLLAYRSSSSGGELDNAWQGLESAWTATRSASLNTEQKLITLSNFTRVALSACRAIWAQFNPLLMALGLVLLAVGMLASWALYSGLSAVDYRWNDWLEHKLWRCLRGIAGGAALGFLLFLGLEQYLPGMDALDCVIFAAPFTSCLVILFSTPPTFSVSGVPFLLILHSLSFLSNSFTFWEDRIMTFLTVSSILPFVITGFTAPTGRLRRRILLFSLGFIACVRLMAISTICREEQQPYCHVTFYSSSSIPVAPKAILTLILPVTLAIPVLFRMFLSISKSHVGLANIFLPTILTPSLLFGATFWTLEWMDATEYLGNEWSSTLRFSRTWLARFCFITAVVIGGTLWYTVPLCIRIERGTDEKTARQVKVIGFANAFGSPYLLFWSIFLCIVFIANQLTGQVVLGLFTLALLCYLEVVDSARDVRMLETTFASKPSLLLDANTQDDSPPIRFNEVVPLALLGLHAFYTTGHQSVISSIQWKSAFLLTPKVTYPFSPLTVVLNSFGSLFLVGLAVPLLALWNRSPKAAPANPRASPDSTEQVSLDVQVKGESVLAALGMMSYYASLLLGTAVSAAILRRHLMVWKVFAPRFMAGALGLIVIDVAAILGVSLGVGRISKKVNEVFNGAFRSSGTNR</sequence>
<feature type="transmembrane region" description="Helical" evidence="1">
    <location>
        <begin position="468"/>
        <end position="488"/>
    </location>
</feature>
<keyword evidence="1" id="KW-1133">Transmembrane helix</keyword>
<feature type="transmembrane region" description="Helical" evidence="1">
    <location>
        <begin position="690"/>
        <end position="714"/>
    </location>
</feature>
<feature type="transmembrane region" description="Helical" evidence="1">
    <location>
        <begin position="324"/>
        <end position="343"/>
    </location>
</feature>
<feature type="transmembrane region" description="Helical" evidence="1">
    <location>
        <begin position="508"/>
        <end position="533"/>
    </location>
</feature>
<keyword evidence="1" id="KW-0472">Membrane</keyword>
<accession>A0ABR1K9Z7</accession>
<feature type="transmembrane region" description="Helical" evidence="1">
    <location>
        <begin position="637"/>
        <end position="658"/>
    </location>
</feature>
<evidence type="ECO:0000256" key="1">
    <source>
        <dbReference type="SAM" id="Phobius"/>
    </source>
</evidence>
<dbReference type="EMBL" id="JBANRG010000001">
    <property type="protein sequence ID" value="KAK7472488.1"/>
    <property type="molecule type" value="Genomic_DNA"/>
</dbReference>
<keyword evidence="3" id="KW-1185">Reference proteome</keyword>
<dbReference type="InterPro" id="IPR039524">
    <property type="entry name" value="PIGO/GPI13"/>
</dbReference>
<reference evidence="2 3" key="1">
    <citation type="submission" date="2024-01" db="EMBL/GenBank/DDBJ databases">
        <title>A draft genome for the cacao thread blight pathogen Marasmiellus scandens.</title>
        <authorList>
            <person name="Baruah I.K."/>
            <person name="Leung J."/>
            <person name="Bukari Y."/>
            <person name="Amoako-Attah I."/>
            <person name="Meinhardt L.W."/>
            <person name="Bailey B.A."/>
            <person name="Cohen S.P."/>
        </authorList>
    </citation>
    <scope>NUCLEOTIDE SEQUENCE [LARGE SCALE GENOMIC DNA]</scope>
    <source>
        <strain evidence="2 3">GH-19</strain>
    </source>
</reference>
<feature type="transmembrane region" description="Helical" evidence="1">
    <location>
        <begin position="202"/>
        <end position="222"/>
    </location>
</feature>
<evidence type="ECO:0000313" key="2">
    <source>
        <dbReference type="EMBL" id="KAK7472488.1"/>
    </source>
</evidence>
<feature type="transmembrane region" description="Helical" evidence="1">
    <location>
        <begin position="350"/>
        <end position="369"/>
    </location>
</feature>
<evidence type="ECO:0000313" key="3">
    <source>
        <dbReference type="Proteomes" id="UP001498398"/>
    </source>
</evidence>
<feature type="transmembrane region" description="Helical" evidence="1">
    <location>
        <begin position="426"/>
        <end position="448"/>
    </location>
</feature>
<dbReference type="InterPro" id="IPR017850">
    <property type="entry name" value="Alkaline_phosphatase_core_sf"/>
</dbReference>
<proteinExistence type="predicted"/>
<protein>
    <submittedName>
        <fullName evidence="2">Mannose-ethanolamine phosphotransferase gpi13</fullName>
    </submittedName>
</protein>
<feature type="transmembrane region" description="Helical" evidence="1">
    <location>
        <begin position="267"/>
        <end position="287"/>
    </location>
</feature>
<gene>
    <name evidence="2" type="primary">GPI13</name>
    <name evidence="2" type="ORF">VKT23_000603</name>
</gene>
<dbReference type="SUPFAM" id="SSF53649">
    <property type="entry name" value="Alkaline phosphatase-like"/>
    <property type="match status" value="1"/>
</dbReference>
<keyword evidence="1" id="KW-0812">Transmembrane</keyword>
<feature type="transmembrane region" description="Helical" evidence="1">
    <location>
        <begin position="726"/>
        <end position="750"/>
    </location>
</feature>
<dbReference type="PANTHER" id="PTHR23071:SF1">
    <property type="entry name" value="GPI ETHANOLAMINE PHOSPHATE TRANSFERASE 3"/>
    <property type="match status" value="1"/>
</dbReference>
<organism evidence="2 3">
    <name type="scientific">Marasmiellus scandens</name>
    <dbReference type="NCBI Taxonomy" id="2682957"/>
    <lineage>
        <taxon>Eukaryota</taxon>
        <taxon>Fungi</taxon>
        <taxon>Dikarya</taxon>
        <taxon>Basidiomycota</taxon>
        <taxon>Agaricomycotina</taxon>
        <taxon>Agaricomycetes</taxon>
        <taxon>Agaricomycetidae</taxon>
        <taxon>Agaricales</taxon>
        <taxon>Marasmiineae</taxon>
        <taxon>Omphalotaceae</taxon>
        <taxon>Marasmiellus</taxon>
    </lineage>
</organism>
<dbReference type="PANTHER" id="PTHR23071">
    <property type="entry name" value="PHOSPHATIDYLINOSITOL GLYCAN"/>
    <property type="match status" value="1"/>
</dbReference>
<feature type="transmembrane region" description="Helical" evidence="1">
    <location>
        <begin position="243"/>
        <end position="261"/>
    </location>
</feature>
<dbReference type="Gene3D" id="3.40.720.10">
    <property type="entry name" value="Alkaline Phosphatase, subunit A"/>
    <property type="match status" value="1"/>
</dbReference>
<feature type="transmembrane region" description="Helical" evidence="1">
    <location>
        <begin position="394"/>
        <end position="414"/>
    </location>
</feature>
<dbReference type="Proteomes" id="UP001498398">
    <property type="component" value="Unassembled WGS sequence"/>
</dbReference>
<comment type="caution">
    <text evidence="2">The sequence shown here is derived from an EMBL/GenBank/DDBJ whole genome shotgun (WGS) entry which is preliminary data.</text>
</comment>
<feature type="transmembrane region" description="Helical" evidence="1">
    <location>
        <begin position="539"/>
        <end position="556"/>
    </location>
</feature>